<gene>
    <name evidence="3" type="ORF">ATK86_1779</name>
</gene>
<feature type="transmembrane region" description="Helical" evidence="1">
    <location>
        <begin position="12"/>
        <end position="37"/>
    </location>
</feature>
<feature type="domain" description="DUF7144" evidence="2">
    <location>
        <begin position="17"/>
        <end position="129"/>
    </location>
</feature>
<sequence>MTTTSHPVRQGFAAGITMLAVIMLLVAGTLSILRGIAGVTKDEIFLIPSEYSYQFDVTGWGWIHLAIGVLLVAVALGMMLTATWARIFACCLAAVSIVANFASLPYYPWWSVIIIAIDLSVIWAVSTWNPDRV</sequence>
<feature type="transmembrane region" description="Helical" evidence="1">
    <location>
        <begin position="109"/>
        <end position="128"/>
    </location>
</feature>
<dbReference type="Proteomes" id="UP000233766">
    <property type="component" value="Unassembled WGS sequence"/>
</dbReference>
<reference evidence="3 4" key="1">
    <citation type="submission" date="2017-12" db="EMBL/GenBank/DDBJ databases">
        <title>Sequencing the genomes of 1000 Actinobacteria strains.</title>
        <authorList>
            <person name="Klenk H.-P."/>
        </authorList>
    </citation>
    <scope>NUCLEOTIDE SEQUENCE [LARGE SCALE GENOMIC DNA]</scope>
    <source>
        <strain evidence="3 4">DSM 44489</strain>
    </source>
</reference>
<dbReference type="Pfam" id="PF23636">
    <property type="entry name" value="DUF7144"/>
    <property type="match status" value="1"/>
</dbReference>
<keyword evidence="1" id="KW-0472">Membrane</keyword>
<keyword evidence="1" id="KW-0812">Transmembrane</keyword>
<evidence type="ECO:0000313" key="3">
    <source>
        <dbReference type="EMBL" id="PKV77439.1"/>
    </source>
</evidence>
<organism evidence="3 4">
    <name type="scientific">Nocardia fluminea</name>
    <dbReference type="NCBI Taxonomy" id="134984"/>
    <lineage>
        <taxon>Bacteria</taxon>
        <taxon>Bacillati</taxon>
        <taxon>Actinomycetota</taxon>
        <taxon>Actinomycetes</taxon>
        <taxon>Mycobacteriales</taxon>
        <taxon>Nocardiaceae</taxon>
        <taxon>Nocardia</taxon>
    </lineage>
</organism>
<keyword evidence="4" id="KW-1185">Reference proteome</keyword>
<keyword evidence="1" id="KW-1133">Transmembrane helix</keyword>
<evidence type="ECO:0000256" key="1">
    <source>
        <dbReference type="SAM" id="Phobius"/>
    </source>
</evidence>
<dbReference type="OrthoDB" id="4482242at2"/>
<protein>
    <recommendedName>
        <fullName evidence="2">DUF7144 domain-containing protein</fullName>
    </recommendedName>
</protein>
<dbReference type="InterPro" id="IPR055568">
    <property type="entry name" value="DUF7144"/>
</dbReference>
<evidence type="ECO:0000313" key="4">
    <source>
        <dbReference type="Proteomes" id="UP000233766"/>
    </source>
</evidence>
<feature type="transmembrane region" description="Helical" evidence="1">
    <location>
        <begin position="57"/>
        <end position="77"/>
    </location>
</feature>
<feature type="transmembrane region" description="Helical" evidence="1">
    <location>
        <begin position="84"/>
        <end position="103"/>
    </location>
</feature>
<name>A0A2N3V745_9NOCA</name>
<comment type="caution">
    <text evidence="3">The sequence shown here is derived from an EMBL/GenBank/DDBJ whole genome shotgun (WGS) entry which is preliminary data.</text>
</comment>
<dbReference type="RefSeq" id="WP_101468156.1">
    <property type="nucleotide sequence ID" value="NZ_PJMW01000002.1"/>
</dbReference>
<accession>A0A2N3V745</accession>
<dbReference type="AlphaFoldDB" id="A0A2N3V745"/>
<evidence type="ECO:0000259" key="2">
    <source>
        <dbReference type="Pfam" id="PF23636"/>
    </source>
</evidence>
<proteinExistence type="predicted"/>
<dbReference type="EMBL" id="PJMW01000002">
    <property type="protein sequence ID" value="PKV77439.1"/>
    <property type="molecule type" value="Genomic_DNA"/>
</dbReference>